<dbReference type="PANTHER" id="PTHR21228">
    <property type="entry name" value="FAST LEU-RICH DOMAIN-CONTAINING"/>
    <property type="match status" value="1"/>
</dbReference>
<dbReference type="GO" id="GO:0005759">
    <property type="term" value="C:mitochondrial matrix"/>
    <property type="evidence" value="ECO:0007669"/>
    <property type="project" value="TreeGrafter"/>
</dbReference>
<dbReference type="Proteomes" id="UP000039324">
    <property type="component" value="Unassembled WGS sequence"/>
</dbReference>
<keyword evidence="4" id="KW-1185">Reference proteome</keyword>
<dbReference type="GO" id="GO:0000963">
    <property type="term" value="P:mitochondrial RNA processing"/>
    <property type="evidence" value="ECO:0007669"/>
    <property type="project" value="TreeGrafter"/>
</dbReference>
<protein>
    <recommendedName>
        <fullName evidence="2">RNA-editing substrate-binding complex 6 protein domain-containing protein</fullName>
    </recommendedName>
</protein>
<organism evidence="3 4">
    <name type="scientific">Plasmodiophora brassicae</name>
    <name type="common">Clubroot disease agent</name>
    <dbReference type="NCBI Taxonomy" id="37360"/>
    <lineage>
        <taxon>Eukaryota</taxon>
        <taxon>Sar</taxon>
        <taxon>Rhizaria</taxon>
        <taxon>Endomyxa</taxon>
        <taxon>Phytomyxea</taxon>
        <taxon>Plasmodiophorida</taxon>
        <taxon>Plasmodiophoridae</taxon>
        <taxon>Plasmodiophora</taxon>
    </lineage>
</organism>
<evidence type="ECO:0000313" key="3">
    <source>
        <dbReference type="EMBL" id="CEO97764.1"/>
    </source>
</evidence>
<dbReference type="Pfam" id="PF26188">
    <property type="entry name" value="RESC6"/>
    <property type="match status" value="1"/>
</dbReference>
<gene>
    <name evidence="3" type="ORF">PBRA_005878</name>
</gene>
<feature type="domain" description="RNA-editing substrate-binding complex 6 protein" evidence="2">
    <location>
        <begin position="356"/>
        <end position="529"/>
    </location>
</feature>
<proteinExistence type="predicted"/>
<dbReference type="InterPro" id="IPR058917">
    <property type="entry name" value="RESC6_dom"/>
</dbReference>
<dbReference type="InterPro" id="IPR050870">
    <property type="entry name" value="FAST_kinase"/>
</dbReference>
<name>A0A0G4IRJ0_PLABS</name>
<dbReference type="GO" id="GO:0044528">
    <property type="term" value="P:regulation of mitochondrial mRNA stability"/>
    <property type="evidence" value="ECO:0007669"/>
    <property type="project" value="TreeGrafter"/>
</dbReference>
<evidence type="ECO:0000256" key="1">
    <source>
        <dbReference type="SAM" id="MobiDB-lite"/>
    </source>
</evidence>
<dbReference type="EMBL" id="CDSF01000080">
    <property type="protein sequence ID" value="CEO97764.1"/>
    <property type="molecule type" value="Genomic_DNA"/>
</dbReference>
<dbReference type="PANTHER" id="PTHR21228:SF40">
    <property type="entry name" value="LD45607P"/>
    <property type="match status" value="1"/>
</dbReference>
<evidence type="ECO:0000313" key="4">
    <source>
        <dbReference type="Proteomes" id="UP000039324"/>
    </source>
</evidence>
<sequence>MRRVAIRVWGRARLPRRPCSGHVAVSAGEVACSTVPSDAVDAARLLLLGPGRTPADVPDRRTGTASEPEPPSDNKMTHMLHEVLKSRPNDLDALNEIAITMRKHRGRLRPKALANALHSISNCTTFQLTSPVLQLRQALIERFMTSLCRSDKTTPNDIAQAVNAMRKFAPQAVHHASSRAVNLLPQYGSRDLALTINAFATCHPDSIRPAKWRALAERASQLFVTCDPRTLALLIRAFMVSGRPFDFDGAIRACTRVVGEFDYVSMGIVLSVLHDAKMTDKIPWAAFVPRISELLPNVNPRALSNITRVVCSVAPANAPLVLSLAARAMEMEDQLNADDVSTLLQAFRQPSFELVCVLAHRANVVQDNMSASSVANVVRVLSYHPGIERNVIVQLAGRALEVLRDATAHEVALLAFAFSHHGLPLAPVFANFADRALQLRADLNAIDVSMTLLACVTAGHSDEEFVRQLLKRAAEVRDDLSANHVSAICLALTRSELPMDSFDIEAIRHRYLAVAHSMTPTQHANCLHAFVLDPWASVTCIETATKYLKAMPPGDTVSALLAVAVTPLAMQSIVDPIVHRAEQLLPTMDADQLATTLWALVSANRNRPDLFDKLLGRLVPIVTDTNHRVSGKALANMMWAGAYASLVGFDEVAKACVSRAVHTDGVEAQAQGIIAWSIAALDLVSVEEKHLRGLWSRIVQEFHENEAAYPASTKRLWLTQLWLAYYWTALHFPNVFQYVNKTSLSALTSLGHATMVRSRREPELGSLQGDIVRLVRDLGGADNVQEEFECPTTGYHIDLVYTSPVSGRRVALEIDGGTHLFGDRINGATVLQSNLLRAAGWSVTRVDAATWTGIGFDKVKFVIDFLMRADATETKEHPTEAPPDTTV</sequence>
<feature type="region of interest" description="Disordered" evidence="1">
    <location>
        <begin position="51"/>
        <end position="75"/>
    </location>
</feature>
<evidence type="ECO:0000259" key="2">
    <source>
        <dbReference type="Pfam" id="PF26188"/>
    </source>
</evidence>
<reference evidence="3 4" key="1">
    <citation type="submission" date="2015-02" db="EMBL/GenBank/DDBJ databases">
        <authorList>
            <person name="Chooi Y.-H."/>
        </authorList>
    </citation>
    <scope>NUCLEOTIDE SEQUENCE [LARGE SCALE GENOMIC DNA]</scope>
    <source>
        <strain evidence="3">E3</strain>
    </source>
</reference>
<accession>A0A0G4IRJ0</accession>
<dbReference type="GO" id="GO:0035770">
    <property type="term" value="C:ribonucleoprotein granule"/>
    <property type="evidence" value="ECO:0007669"/>
    <property type="project" value="TreeGrafter"/>
</dbReference>
<dbReference type="GO" id="GO:0003723">
    <property type="term" value="F:RNA binding"/>
    <property type="evidence" value="ECO:0007669"/>
    <property type="project" value="TreeGrafter"/>
</dbReference>
<dbReference type="AlphaFoldDB" id="A0A0G4IRJ0"/>